<feature type="signal peptide" evidence="1">
    <location>
        <begin position="1"/>
        <end position="21"/>
    </location>
</feature>
<evidence type="ECO:0000313" key="2">
    <source>
        <dbReference type="EMBL" id="TRZ21965.1"/>
    </source>
</evidence>
<proteinExistence type="predicted"/>
<keyword evidence="3" id="KW-1185">Reference proteome</keyword>
<accession>A0A8K1LPJ9</accession>
<evidence type="ECO:0000313" key="3">
    <source>
        <dbReference type="Proteomes" id="UP000796761"/>
    </source>
</evidence>
<reference evidence="2" key="1">
    <citation type="submission" date="2019-04" db="EMBL/GenBank/DDBJ databases">
        <title>Genome assembly of Zosterops borbonicus 15179.</title>
        <authorList>
            <person name="Leroy T."/>
            <person name="Anselmetti Y."/>
            <person name="Tilak M.-K."/>
            <person name="Nabholz B."/>
        </authorList>
    </citation>
    <scope>NUCLEOTIDE SEQUENCE</scope>
    <source>
        <strain evidence="2">HGM_15179</strain>
        <tissue evidence="2">Muscle</tissue>
    </source>
</reference>
<sequence length="117" mass="12833">MPSCPCGFGLVWLFTFGVLLTGDSLQRRAVRLKGSTFLQSPESPGFALDFRKVELEQELRLAGGRRFKNSCFVCAVGIWSAAGRGDPVVLLAMEGTYQLQGAQPGRGQMERDVLHEL</sequence>
<keyword evidence="1" id="KW-0732">Signal</keyword>
<comment type="caution">
    <text evidence="2">The sequence shown here is derived from an EMBL/GenBank/DDBJ whole genome shotgun (WGS) entry which is preliminary data.</text>
</comment>
<feature type="chain" id="PRO_5035482197" evidence="1">
    <location>
        <begin position="22"/>
        <end position="117"/>
    </location>
</feature>
<name>A0A8K1LPJ9_9PASS</name>
<gene>
    <name evidence="2" type="ORF">HGM15179_005108</name>
</gene>
<dbReference type="EMBL" id="SWJQ01000107">
    <property type="protein sequence ID" value="TRZ21965.1"/>
    <property type="molecule type" value="Genomic_DNA"/>
</dbReference>
<protein>
    <submittedName>
        <fullName evidence="2">Uncharacterized protein</fullName>
    </submittedName>
</protein>
<evidence type="ECO:0000256" key="1">
    <source>
        <dbReference type="SAM" id="SignalP"/>
    </source>
</evidence>
<dbReference type="Proteomes" id="UP000796761">
    <property type="component" value="Unassembled WGS sequence"/>
</dbReference>
<dbReference type="AlphaFoldDB" id="A0A8K1LPJ9"/>
<organism evidence="2 3">
    <name type="scientific">Zosterops borbonicus</name>
    <dbReference type="NCBI Taxonomy" id="364589"/>
    <lineage>
        <taxon>Eukaryota</taxon>
        <taxon>Metazoa</taxon>
        <taxon>Chordata</taxon>
        <taxon>Craniata</taxon>
        <taxon>Vertebrata</taxon>
        <taxon>Euteleostomi</taxon>
        <taxon>Archelosauria</taxon>
        <taxon>Archosauria</taxon>
        <taxon>Dinosauria</taxon>
        <taxon>Saurischia</taxon>
        <taxon>Theropoda</taxon>
        <taxon>Coelurosauria</taxon>
        <taxon>Aves</taxon>
        <taxon>Neognathae</taxon>
        <taxon>Neoaves</taxon>
        <taxon>Telluraves</taxon>
        <taxon>Australaves</taxon>
        <taxon>Passeriformes</taxon>
        <taxon>Sylvioidea</taxon>
        <taxon>Zosteropidae</taxon>
        <taxon>Zosterops</taxon>
    </lineage>
</organism>